<evidence type="ECO:0000256" key="1">
    <source>
        <dbReference type="SAM" id="Coils"/>
    </source>
</evidence>
<reference evidence="3" key="1">
    <citation type="journal article" date="2019" name="Sci. Rep.">
        <title>Draft genome of Tanacetum cinerariifolium, the natural source of mosquito coil.</title>
        <authorList>
            <person name="Yamashiro T."/>
            <person name="Shiraishi A."/>
            <person name="Satake H."/>
            <person name="Nakayama K."/>
        </authorList>
    </citation>
    <scope>NUCLEOTIDE SEQUENCE</scope>
</reference>
<protein>
    <submittedName>
        <fullName evidence="3">Chloramphenicol acetyltransferase-like domain-containing protein</fullName>
    </submittedName>
</protein>
<feature type="compositionally biased region" description="Basic and acidic residues" evidence="2">
    <location>
        <begin position="29"/>
        <end position="45"/>
    </location>
</feature>
<proteinExistence type="predicted"/>
<keyword evidence="1" id="KW-0175">Coiled coil</keyword>
<keyword evidence="3" id="KW-0808">Transferase</keyword>
<evidence type="ECO:0000256" key="2">
    <source>
        <dbReference type="SAM" id="MobiDB-lite"/>
    </source>
</evidence>
<sequence length="116" mass="13632">MGEGSENMGESSTTRMSQRGRGRGQRGRGSGERGRGRVKEAREGVRKAEMIEDEIRKNLKHDYMEELLLQEEQKLQAYETEQDEFDQEALRLTLEEEAMYKRMDDERLKDKMAEKE</sequence>
<dbReference type="GO" id="GO:0016740">
    <property type="term" value="F:transferase activity"/>
    <property type="evidence" value="ECO:0007669"/>
    <property type="project" value="UniProtKB-KW"/>
</dbReference>
<feature type="coiled-coil region" evidence="1">
    <location>
        <begin position="61"/>
        <end position="95"/>
    </location>
</feature>
<gene>
    <name evidence="3" type="ORF">Tci_063167</name>
</gene>
<dbReference type="EMBL" id="BKCJ010010350">
    <property type="protein sequence ID" value="GEU91189.1"/>
    <property type="molecule type" value="Genomic_DNA"/>
</dbReference>
<accession>A0A6L2P0Q7</accession>
<evidence type="ECO:0000313" key="3">
    <source>
        <dbReference type="EMBL" id="GEU91189.1"/>
    </source>
</evidence>
<organism evidence="3">
    <name type="scientific">Tanacetum cinerariifolium</name>
    <name type="common">Dalmatian daisy</name>
    <name type="synonym">Chrysanthemum cinerariifolium</name>
    <dbReference type="NCBI Taxonomy" id="118510"/>
    <lineage>
        <taxon>Eukaryota</taxon>
        <taxon>Viridiplantae</taxon>
        <taxon>Streptophyta</taxon>
        <taxon>Embryophyta</taxon>
        <taxon>Tracheophyta</taxon>
        <taxon>Spermatophyta</taxon>
        <taxon>Magnoliopsida</taxon>
        <taxon>eudicotyledons</taxon>
        <taxon>Gunneridae</taxon>
        <taxon>Pentapetalae</taxon>
        <taxon>asterids</taxon>
        <taxon>campanulids</taxon>
        <taxon>Asterales</taxon>
        <taxon>Asteraceae</taxon>
        <taxon>Asteroideae</taxon>
        <taxon>Anthemideae</taxon>
        <taxon>Anthemidinae</taxon>
        <taxon>Tanacetum</taxon>
    </lineage>
</organism>
<feature type="region of interest" description="Disordered" evidence="2">
    <location>
        <begin position="1"/>
        <end position="45"/>
    </location>
</feature>
<comment type="caution">
    <text evidence="3">The sequence shown here is derived from an EMBL/GenBank/DDBJ whole genome shotgun (WGS) entry which is preliminary data.</text>
</comment>
<dbReference type="AlphaFoldDB" id="A0A6L2P0Q7"/>
<name>A0A6L2P0Q7_TANCI</name>